<feature type="compositionally biased region" description="Basic and acidic residues" evidence="1">
    <location>
        <begin position="203"/>
        <end position="231"/>
    </location>
</feature>
<dbReference type="OrthoDB" id="5589010at2759"/>
<evidence type="ECO:0000313" key="3">
    <source>
        <dbReference type="Proteomes" id="UP000271098"/>
    </source>
</evidence>
<evidence type="ECO:0000313" key="4">
    <source>
        <dbReference type="WBParaSite" id="GPUH_0001347201-mRNA-1"/>
    </source>
</evidence>
<feature type="compositionally biased region" description="Basic and acidic residues" evidence="1">
    <location>
        <begin position="183"/>
        <end position="195"/>
    </location>
</feature>
<dbReference type="AlphaFoldDB" id="A0A183DXL6"/>
<gene>
    <name evidence="2" type="ORF">GPUH_LOCUS13457</name>
</gene>
<organism evidence="4">
    <name type="scientific">Gongylonema pulchrum</name>
    <dbReference type="NCBI Taxonomy" id="637853"/>
    <lineage>
        <taxon>Eukaryota</taxon>
        <taxon>Metazoa</taxon>
        <taxon>Ecdysozoa</taxon>
        <taxon>Nematoda</taxon>
        <taxon>Chromadorea</taxon>
        <taxon>Rhabditida</taxon>
        <taxon>Spirurina</taxon>
        <taxon>Spiruromorpha</taxon>
        <taxon>Spiruroidea</taxon>
        <taxon>Gongylonematidae</taxon>
        <taxon>Gongylonema</taxon>
    </lineage>
</organism>
<dbReference type="EMBL" id="UYRT01080242">
    <property type="protein sequence ID" value="VDN22338.1"/>
    <property type="molecule type" value="Genomic_DNA"/>
</dbReference>
<keyword evidence="3" id="KW-1185">Reference proteome</keyword>
<name>A0A183DXL6_9BILA</name>
<dbReference type="Proteomes" id="UP000271098">
    <property type="component" value="Unassembled WGS sequence"/>
</dbReference>
<dbReference type="WBParaSite" id="GPUH_0001347201-mRNA-1">
    <property type="protein sequence ID" value="GPUH_0001347201-mRNA-1"/>
    <property type="gene ID" value="GPUH_0001347201"/>
</dbReference>
<feature type="compositionally biased region" description="Basic residues" evidence="1">
    <location>
        <begin position="144"/>
        <end position="153"/>
    </location>
</feature>
<reference evidence="2 3" key="2">
    <citation type="submission" date="2018-11" db="EMBL/GenBank/DDBJ databases">
        <authorList>
            <consortium name="Pathogen Informatics"/>
        </authorList>
    </citation>
    <scope>NUCLEOTIDE SEQUENCE [LARGE SCALE GENOMIC DNA]</scope>
</reference>
<evidence type="ECO:0000313" key="2">
    <source>
        <dbReference type="EMBL" id="VDN22338.1"/>
    </source>
</evidence>
<sequence>MATTGDVSKKIRAAIKAKLEELGVYVDDELPDYIMVMIANKKEKGQMKDDLLLLFDIFERLQSAGSTAIPEELIDKHKESDGGNQKKDLESSHKRENEEVIEKSKWDGGEHAREHEKKEKERQLGAKERETRENEKNAEVAKVVKSKPPRKVCRSPVLAPERTQSRRKSGSPVDRRARSRSGAGRERRDGPERSVSKFGTPRSRHEAEERERKEVARVASRRMDEREERTKKNIRSRISYKTGKNDLTTNMSRKRKIVPRTPSPDHSLYGTSDEEEKRLDEEETAKVLMSKKVQSSAVGKLPPEPAAKAVPSQVVVKRKLPEKEPTASVFFSVYN</sequence>
<proteinExistence type="predicted"/>
<reference evidence="4" key="1">
    <citation type="submission" date="2016-06" db="UniProtKB">
        <authorList>
            <consortium name="WormBaseParasite"/>
        </authorList>
    </citation>
    <scope>IDENTIFICATION</scope>
</reference>
<feature type="region of interest" description="Disordered" evidence="1">
    <location>
        <begin position="72"/>
        <end position="279"/>
    </location>
</feature>
<protein>
    <submittedName>
        <fullName evidence="4">Zinc finger CCCH domain-containing protein 14</fullName>
    </submittedName>
</protein>
<feature type="compositionally biased region" description="Basic and acidic residues" evidence="1">
    <location>
        <begin position="73"/>
        <end position="139"/>
    </location>
</feature>
<accession>A0A183DXL6</accession>
<evidence type="ECO:0000256" key="1">
    <source>
        <dbReference type="SAM" id="MobiDB-lite"/>
    </source>
</evidence>